<organism evidence="5 6">
    <name type="scientific">Alcaligenes xylosoxydans xylosoxydans</name>
    <name type="common">Achromobacter xylosoxidans</name>
    <dbReference type="NCBI Taxonomy" id="85698"/>
    <lineage>
        <taxon>Bacteria</taxon>
        <taxon>Pseudomonadati</taxon>
        <taxon>Pseudomonadota</taxon>
        <taxon>Betaproteobacteria</taxon>
        <taxon>Burkholderiales</taxon>
        <taxon>Alcaligenaceae</taxon>
        <taxon>Achromobacter</taxon>
    </lineage>
</organism>
<dbReference type="RefSeq" id="WP_059371635.1">
    <property type="nucleotide sequence ID" value="NZ_CP061008.1"/>
</dbReference>
<gene>
    <name evidence="5" type="ORF">DY367_14990</name>
</gene>
<dbReference type="Pfam" id="PF07883">
    <property type="entry name" value="Cupin_2"/>
    <property type="match status" value="1"/>
</dbReference>
<dbReference type="InterPro" id="IPR013096">
    <property type="entry name" value="Cupin_2"/>
</dbReference>
<dbReference type="Proteomes" id="UP000285324">
    <property type="component" value="Unassembled WGS sequence"/>
</dbReference>
<evidence type="ECO:0000256" key="2">
    <source>
        <dbReference type="SAM" id="MobiDB-lite"/>
    </source>
</evidence>
<sequence>MSEYRIGDVARLTGTNISTLRLWEQHGLLVPARTETGQRVYSDADLARVSHIVRLRQINGLNMPAIRRVLEESQAGSASTAPPSPASGATASQAREIADAAALGLRFRTARRSADLSLKEASDETSLPVSFISTFERTGRGATVASLKLLATCYGTSLTALSEVPPKPSRNAAEVVRKGQEIHAPSFGAGIQILQLATSLPSLDCQKWVLAPGARSEGAYTHHGEECIHVIAGEFSITVDLAAPVTLRAGDSISFLSGRPHSWKVVGEETVELFWVNTPKSF</sequence>
<dbReference type="GO" id="GO:0003700">
    <property type="term" value="F:DNA-binding transcription factor activity"/>
    <property type="evidence" value="ECO:0007669"/>
    <property type="project" value="InterPro"/>
</dbReference>
<feature type="domain" description="HTH cro/C1-type" evidence="4">
    <location>
        <begin position="107"/>
        <end position="161"/>
    </location>
</feature>
<dbReference type="PROSITE" id="PS50937">
    <property type="entry name" value="HTH_MERR_2"/>
    <property type="match status" value="1"/>
</dbReference>
<dbReference type="Gene3D" id="2.60.120.10">
    <property type="entry name" value="Jelly Rolls"/>
    <property type="match status" value="1"/>
</dbReference>
<dbReference type="CDD" id="cd00592">
    <property type="entry name" value="HTH_MerR-like"/>
    <property type="match status" value="1"/>
</dbReference>
<comment type="caution">
    <text evidence="5">The sequence shown here is derived from an EMBL/GenBank/DDBJ whole genome shotgun (WGS) entry which is preliminary data.</text>
</comment>
<dbReference type="EMBL" id="QVXO01000020">
    <property type="protein sequence ID" value="RPJ91029.1"/>
    <property type="molecule type" value="Genomic_DNA"/>
</dbReference>
<dbReference type="CDD" id="cd02209">
    <property type="entry name" value="cupin_XRE_C"/>
    <property type="match status" value="1"/>
</dbReference>
<dbReference type="InterPro" id="IPR009061">
    <property type="entry name" value="DNA-bd_dom_put_sf"/>
</dbReference>
<reference evidence="5 6" key="1">
    <citation type="submission" date="2018-08" db="EMBL/GenBank/DDBJ databases">
        <title>Achromobacter xylosoxidans Genome sequencing and assembly.</title>
        <authorList>
            <person name="Wang R."/>
            <person name="Rensing C."/>
            <person name="Li Y."/>
        </authorList>
    </citation>
    <scope>NUCLEOTIDE SEQUENCE [LARGE SCALE GENOMIC DNA]</scope>
    <source>
        <strain evidence="5 6">GD003A</strain>
    </source>
</reference>
<feature type="region of interest" description="Disordered" evidence="2">
    <location>
        <begin position="73"/>
        <end position="93"/>
    </location>
</feature>
<dbReference type="InterPro" id="IPR011051">
    <property type="entry name" value="RmlC_Cupin_sf"/>
</dbReference>
<dbReference type="SUPFAM" id="SSF51182">
    <property type="entry name" value="RmlC-like cupins"/>
    <property type="match status" value="1"/>
</dbReference>
<dbReference type="InterPro" id="IPR001387">
    <property type="entry name" value="Cro/C1-type_HTH"/>
</dbReference>
<name>A0A424WCC2_ALCXX</name>
<dbReference type="PROSITE" id="PS50943">
    <property type="entry name" value="HTH_CROC1"/>
    <property type="match status" value="1"/>
</dbReference>
<dbReference type="InterPro" id="IPR014710">
    <property type="entry name" value="RmlC-like_jellyroll"/>
</dbReference>
<keyword evidence="1" id="KW-0238">DNA-binding</keyword>
<dbReference type="OrthoDB" id="9802039at2"/>
<dbReference type="InterPro" id="IPR047057">
    <property type="entry name" value="MerR_fam"/>
</dbReference>
<dbReference type="GO" id="GO:0003677">
    <property type="term" value="F:DNA binding"/>
    <property type="evidence" value="ECO:0007669"/>
    <property type="project" value="UniProtKB-KW"/>
</dbReference>
<protein>
    <submittedName>
        <fullName evidence="5">MerR family transcriptional regulator</fullName>
    </submittedName>
</protein>
<dbReference type="SMART" id="SM00530">
    <property type="entry name" value="HTH_XRE"/>
    <property type="match status" value="1"/>
</dbReference>
<dbReference type="PRINTS" id="PR00040">
    <property type="entry name" value="HTHMERR"/>
</dbReference>
<proteinExistence type="predicted"/>
<dbReference type="Gene3D" id="1.10.260.40">
    <property type="entry name" value="lambda repressor-like DNA-binding domains"/>
    <property type="match status" value="1"/>
</dbReference>
<dbReference type="SMART" id="SM00422">
    <property type="entry name" value="HTH_MERR"/>
    <property type="match status" value="1"/>
</dbReference>
<evidence type="ECO:0000313" key="6">
    <source>
        <dbReference type="Proteomes" id="UP000285324"/>
    </source>
</evidence>
<evidence type="ECO:0000259" key="3">
    <source>
        <dbReference type="PROSITE" id="PS50937"/>
    </source>
</evidence>
<dbReference type="Gene3D" id="1.10.1660.10">
    <property type="match status" value="1"/>
</dbReference>
<evidence type="ECO:0000313" key="5">
    <source>
        <dbReference type="EMBL" id="RPJ91029.1"/>
    </source>
</evidence>
<dbReference type="Pfam" id="PF13411">
    <property type="entry name" value="MerR_1"/>
    <property type="match status" value="1"/>
</dbReference>
<dbReference type="SUPFAM" id="SSF46955">
    <property type="entry name" value="Putative DNA-binding domain"/>
    <property type="match status" value="1"/>
</dbReference>
<dbReference type="AlphaFoldDB" id="A0A424WCC2"/>
<evidence type="ECO:0000259" key="4">
    <source>
        <dbReference type="PROSITE" id="PS50943"/>
    </source>
</evidence>
<dbReference type="PANTHER" id="PTHR30204">
    <property type="entry name" value="REDOX-CYCLING DRUG-SENSING TRANSCRIPTIONAL ACTIVATOR SOXR"/>
    <property type="match status" value="1"/>
</dbReference>
<dbReference type="PANTHER" id="PTHR30204:SF93">
    <property type="entry name" value="HTH MERR-TYPE DOMAIN-CONTAINING PROTEIN"/>
    <property type="match status" value="1"/>
</dbReference>
<accession>A0A424WCC2</accession>
<dbReference type="SUPFAM" id="SSF47413">
    <property type="entry name" value="lambda repressor-like DNA-binding domains"/>
    <property type="match status" value="1"/>
</dbReference>
<feature type="domain" description="HTH merR-type" evidence="3">
    <location>
        <begin position="3"/>
        <end position="72"/>
    </location>
</feature>
<dbReference type="InterPro" id="IPR010982">
    <property type="entry name" value="Lambda_DNA-bd_dom_sf"/>
</dbReference>
<dbReference type="InterPro" id="IPR000551">
    <property type="entry name" value="MerR-type_HTH_dom"/>
</dbReference>
<evidence type="ECO:0000256" key="1">
    <source>
        <dbReference type="ARBA" id="ARBA00023125"/>
    </source>
</evidence>